<evidence type="ECO:0000313" key="2">
    <source>
        <dbReference type="Proteomes" id="UP001317870"/>
    </source>
</evidence>
<proteinExistence type="predicted"/>
<protein>
    <submittedName>
        <fullName evidence="1">Uncharacterized protein</fullName>
    </submittedName>
</protein>
<accession>A0ABN6U1F1</accession>
<evidence type="ECO:0000313" key="1">
    <source>
        <dbReference type="EMBL" id="BDT99063.1"/>
    </source>
</evidence>
<gene>
    <name evidence="1" type="ORF">IFM12276_20920</name>
</gene>
<name>A0ABN6U1F1_9NOCA</name>
<dbReference type="EMBL" id="AP026978">
    <property type="protein sequence ID" value="BDT99063.1"/>
    <property type="molecule type" value="Genomic_DNA"/>
</dbReference>
<sequence length="51" mass="5481">MGLRLFADSENGTGLTLCDPQGRPRIRLRVAMDGTPSIAILDEQGAVVKQL</sequence>
<keyword evidence="2" id="KW-1185">Reference proteome</keyword>
<dbReference type="Proteomes" id="UP001317870">
    <property type="component" value="Chromosome"/>
</dbReference>
<reference evidence="1 2" key="1">
    <citation type="submission" date="2022-11" db="EMBL/GenBank/DDBJ databases">
        <title>Genome Sequencing of Nocardia sp. ON39_IFM12276 and assembly.</title>
        <authorList>
            <person name="Shimojima M."/>
            <person name="Toyokawa M."/>
            <person name="Uesaka K."/>
        </authorList>
    </citation>
    <scope>NUCLEOTIDE SEQUENCE [LARGE SCALE GENOMIC DNA]</scope>
    <source>
        <strain evidence="1 2">IFM 12276</strain>
    </source>
</reference>
<organism evidence="1 2">
    <name type="scientific">Nocardia sputorum</name>
    <dbReference type="NCBI Taxonomy" id="2984338"/>
    <lineage>
        <taxon>Bacteria</taxon>
        <taxon>Bacillati</taxon>
        <taxon>Actinomycetota</taxon>
        <taxon>Actinomycetes</taxon>
        <taxon>Mycobacteriales</taxon>
        <taxon>Nocardiaceae</taxon>
        <taxon>Nocardia</taxon>
    </lineage>
</organism>